<evidence type="ECO:0000256" key="2">
    <source>
        <dbReference type="ARBA" id="ARBA00093774"/>
    </source>
</evidence>
<reference evidence="5 6" key="1">
    <citation type="journal article" date="2016" name="Genome Announc.">
        <title>Draft Genome Sequences of Five Rapidly Growing Mycobacterium Species, M. thermoresistibile, M. fortuitum subsp. acetamidolyticum, M. canariasense, M. brisbanense, and M. novocastrense.</title>
        <authorList>
            <person name="Katahira K."/>
            <person name="Ogura Y."/>
            <person name="Gotoh Y."/>
            <person name="Hayashi T."/>
        </authorList>
    </citation>
    <scope>NUCLEOTIDE SEQUENCE [LARGE SCALE GENOMIC DNA]</scope>
    <source>
        <strain evidence="5 6">JCM6362</strain>
    </source>
</reference>
<dbReference type="Pfam" id="PF26580">
    <property type="entry name" value="Mtb12_C"/>
    <property type="match status" value="1"/>
</dbReference>
<dbReference type="EMBL" id="BCTB01000045">
    <property type="protein sequence ID" value="GAT16486.1"/>
    <property type="molecule type" value="Genomic_DNA"/>
</dbReference>
<feature type="chain" id="PRO_5007091001" description="Low molecular weight antigen MTB12-like C-terminal domain-containing protein" evidence="3">
    <location>
        <begin position="36"/>
        <end position="151"/>
    </location>
</feature>
<dbReference type="Proteomes" id="UP000069654">
    <property type="component" value="Unassembled WGS sequence"/>
</dbReference>
<sequence>MRVRTVLVTCAALLAAVFLGAAPAAVFLGAPPAAAQPTPSADQLTAQLQRVLDTSLPDETRAAELEGGLAAVPTANNIAGVINRYDAVMSWRVQNPVHNGDRLDAQLAVSIPLFGTRTHDIYWIEQGGRWKLSNASACVIARDAAGTDCTV</sequence>
<gene>
    <name evidence="5" type="ORF">RMCT_3455</name>
</gene>
<proteinExistence type="inferred from homology"/>
<organism evidence="5 6">
    <name type="scientific">Mycolicibacterium thermoresistibile</name>
    <name type="common">Mycobacterium thermoresistibile</name>
    <dbReference type="NCBI Taxonomy" id="1797"/>
    <lineage>
        <taxon>Bacteria</taxon>
        <taxon>Bacillati</taxon>
        <taxon>Actinomycetota</taxon>
        <taxon>Actinomycetes</taxon>
        <taxon>Mycobacteriales</taxon>
        <taxon>Mycobacteriaceae</taxon>
        <taxon>Mycolicibacterium</taxon>
    </lineage>
</organism>
<accession>A0A100XH06</accession>
<comment type="caution">
    <text evidence="5">The sequence shown here is derived from an EMBL/GenBank/DDBJ whole genome shotgun (WGS) entry which is preliminary data.</text>
</comment>
<dbReference type="AlphaFoldDB" id="A0A100XH06"/>
<evidence type="ECO:0000256" key="1">
    <source>
        <dbReference type="ARBA" id="ARBA00022729"/>
    </source>
</evidence>
<evidence type="ECO:0000313" key="6">
    <source>
        <dbReference type="Proteomes" id="UP000069654"/>
    </source>
</evidence>
<feature type="signal peptide" evidence="3">
    <location>
        <begin position="1"/>
        <end position="35"/>
    </location>
</feature>
<evidence type="ECO:0000313" key="5">
    <source>
        <dbReference type="EMBL" id="GAT16486.1"/>
    </source>
</evidence>
<feature type="domain" description="Low molecular weight antigen MTB12-like C-terminal" evidence="4">
    <location>
        <begin position="37"/>
        <end position="144"/>
    </location>
</feature>
<evidence type="ECO:0000256" key="3">
    <source>
        <dbReference type="SAM" id="SignalP"/>
    </source>
</evidence>
<comment type="similarity">
    <text evidence="2">Belongs to the MTB12 family.</text>
</comment>
<name>A0A100XH06_MYCTH</name>
<dbReference type="OMA" id="INWRVEN"/>
<reference evidence="6" key="2">
    <citation type="submission" date="2016-02" db="EMBL/GenBank/DDBJ databases">
        <title>Draft genome sequence of five rapidly growing Mycobacterium species.</title>
        <authorList>
            <person name="Katahira K."/>
            <person name="Gotou Y."/>
            <person name="Iida K."/>
            <person name="Ogura Y."/>
            <person name="Hayashi T."/>
        </authorList>
    </citation>
    <scope>NUCLEOTIDE SEQUENCE [LARGE SCALE GENOMIC DNA]</scope>
    <source>
        <strain evidence="6">JCM6362</strain>
    </source>
</reference>
<dbReference type="InterPro" id="IPR058644">
    <property type="entry name" value="Mtb12-like_C"/>
</dbReference>
<protein>
    <recommendedName>
        <fullName evidence="4">Low molecular weight antigen MTB12-like C-terminal domain-containing protein</fullName>
    </recommendedName>
</protein>
<keyword evidence="1 3" id="KW-0732">Signal</keyword>
<evidence type="ECO:0000259" key="4">
    <source>
        <dbReference type="Pfam" id="PF26580"/>
    </source>
</evidence>